<dbReference type="InterPro" id="IPR036640">
    <property type="entry name" value="ABC1_TM_sf"/>
</dbReference>
<comment type="subcellular location">
    <subcellularLocation>
        <location evidence="1">Cell membrane</location>
        <topology evidence="1">Multi-pass membrane protein</topology>
    </subcellularLocation>
</comment>
<dbReference type="EMBL" id="CP018044">
    <property type="protein sequence ID" value="ATU20886.1"/>
    <property type="molecule type" value="Genomic_DNA"/>
</dbReference>
<feature type="transmembrane region" description="Helical" evidence="5">
    <location>
        <begin position="72"/>
        <end position="89"/>
    </location>
</feature>
<evidence type="ECO:0000313" key="8">
    <source>
        <dbReference type="Proteomes" id="UP000229907"/>
    </source>
</evidence>
<dbReference type="PROSITE" id="PS50929">
    <property type="entry name" value="ABC_TM1F"/>
    <property type="match status" value="1"/>
</dbReference>
<proteinExistence type="predicted"/>
<organism evidence="7 8">
    <name type="scientific">Bifidobacterium choerinum</name>
    <dbReference type="NCBI Taxonomy" id="35760"/>
    <lineage>
        <taxon>Bacteria</taxon>
        <taxon>Bacillati</taxon>
        <taxon>Actinomycetota</taxon>
        <taxon>Actinomycetes</taxon>
        <taxon>Bifidobacteriales</taxon>
        <taxon>Bifidobacteriaceae</taxon>
        <taxon>Bifidobacterium</taxon>
    </lineage>
</organism>
<keyword evidence="4 5" id="KW-0472">Membrane</keyword>
<keyword evidence="2 5" id="KW-0812">Transmembrane</keyword>
<dbReference type="Gene3D" id="1.20.1560.10">
    <property type="entry name" value="ABC transporter type 1, transmembrane domain"/>
    <property type="match status" value="1"/>
</dbReference>
<feature type="domain" description="ABC transmembrane type-1" evidence="6">
    <location>
        <begin position="13"/>
        <end position="102"/>
    </location>
</feature>
<keyword evidence="3 5" id="KW-1133">Transmembrane helix</keyword>
<dbReference type="Proteomes" id="UP000229907">
    <property type="component" value="Chromosome"/>
</dbReference>
<dbReference type="GO" id="GO:0140359">
    <property type="term" value="F:ABC-type transporter activity"/>
    <property type="evidence" value="ECO:0007669"/>
    <property type="project" value="InterPro"/>
</dbReference>
<dbReference type="Pfam" id="PF00664">
    <property type="entry name" value="ABC_membrane"/>
    <property type="match status" value="1"/>
</dbReference>
<evidence type="ECO:0000256" key="5">
    <source>
        <dbReference type="SAM" id="Phobius"/>
    </source>
</evidence>
<dbReference type="GO" id="GO:0005886">
    <property type="term" value="C:plasma membrane"/>
    <property type="evidence" value="ECO:0007669"/>
    <property type="project" value="UniProtKB-SubCell"/>
</dbReference>
<dbReference type="RefSeq" id="WP_099721521.1">
    <property type="nucleotide sequence ID" value="NZ_CP018044.1"/>
</dbReference>
<dbReference type="InterPro" id="IPR011527">
    <property type="entry name" value="ABC1_TM_dom"/>
</dbReference>
<reference evidence="7 8" key="1">
    <citation type="submission" date="2016-11" db="EMBL/GenBank/DDBJ databases">
        <title>complete genome sequence of Bifidobacterium choerinum strain FMB-1.</title>
        <authorList>
            <person name="Park C.-S."/>
            <person name="Jung D.-H."/>
            <person name="Choi D.-S."/>
        </authorList>
    </citation>
    <scope>NUCLEOTIDE SEQUENCE [LARGE SCALE GENOMIC DNA]</scope>
    <source>
        <strain evidence="7 8">FMB-1</strain>
    </source>
</reference>
<dbReference type="SUPFAM" id="SSF90123">
    <property type="entry name" value="ABC transporter transmembrane region"/>
    <property type="match status" value="1"/>
</dbReference>
<dbReference type="AlphaFoldDB" id="A0A2D3D7Q5"/>
<dbReference type="KEGG" id="bcho:BcFMB_08085"/>
<evidence type="ECO:0000256" key="1">
    <source>
        <dbReference type="ARBA" id="ARBA00004651"/>
    </source>
</evidence>
<evidence type="ECO:0000256" key="4">
    <source>
        <dbReference type="ARBA" id="ARBA00023136"/>
    </source>
</evidence>
<gene>
    <name evidence="7" type="ORF">BcFMB_08085</name>
</gene>
<evidence type="ECO:0000259" key="6">
    <source>
        <dbReference type="PROSITE" id="PS50929"/>
    </source>
</evidence>
<evidence type="ECO:0000313" key="7">
    <source>
        <dbReference type="EMBL" id="ATU20886.1"/>
    </source>
</evidence>
<evidence type="ECO:0000256" key="3">
    <source>
        <dbReference type="ARBA" id="ARBA00022989"/>
    </source>
</evidence>
<accession>A0A2D3D7Q5</accession>
<protein>
    <recommendedName>
        <fullName evidence="6">ABC transmembrane type-1 domain-containing protein</fullName>
    </recommendedName>
</protein>
<dbReference type="GO" id="GO:0005524">
    <property type="term" value="F:ATP binding"/>
    <property type="evidence" value="ECO:0007669"/>
    <property type="project" value="InterPro"/>
</dbReference>
<sequence>MSSRRSPCAPPHRHLQRLLDRIGAVLLENLTGVRVVRAFGKEPFEEARMDRAFAAYAATSIRANRLFANLDGLSYLFITLFIIVVYWLCGGRITAGAFQMATSSPSSNTRSWRCST</sequence>
<evidence type="ECO:0000256" key="2">
    <source>
        <dbReference type="ARBA" id="ARBA00022692"/>
    </source>
</evidence>
<name>A0A2D3D7Q5_9BIFI</name>